<feature type="domain" description="HTH tetR-type" evidence="6">
    <location>
        <begin position="36"/>
        <end position="96"/>
    </location>
</feature>
<organism evidence="7 8">
    <name type="scientific">Pseudonocardia kongjuensis</name>
    <dbReference type="NCBI Taxonomy" id="102227"/>
    <lineage>
        <taxon>Bacteria</taxon>
        <taxon>Bacillati</taxon>
        <taxon>Actinomycetota</taxon>
        <taxon>Actinomycetes</taxon>
        <taxon>Pseudonocardiales</taxon>
        <taxon>Pseudonocardiaceae</taxon>
        <taxon>Pseudonocardia</taxon>
    </lineage>
</organism>
<dbReference type="EMBL" id="BAAAJK010000001">
    <property type="protein sequence ID" value="GAA1380563.1"/>
    <property type="molecule type" value="Genomic_DNA"/>
</dbReference>
<comment type="caution">
    <text evidence="7">The sequence shown here is derived from an EMBL/GenBank/DDBJ whole genome shotgun (WGS) entry which is preliminary data.</text>
</comment>
<reference evidence="8" key="1">
    <citation type="journal article" date="2019" name="Int. J. Syst. Evol. Microbiol.">
        <title>The Global Catalogue of Microorganisms (GCM) 10K type strain sequencing project: providing services to taxonomists for standard genome sequencing and annotation.</title>
        <authorList>
            <consortium name="The Broad Institute Genomics Platform"/>
            <consortium name="The Broad Institute Genome Sequencing Center for Infectious Disease"/>
            <person name="Wu L."/>
            <person name="Ma J."/>
        </authorList>
    </citation>
    <scope>NUCLEOTIDE SEQUENCE [LARGE SCALE GENOMIC DNA]</scope>
    <source>
        <strain evidence="8">JCM 11896</strain>
    </source>
</reference>
<dbReference type="PRINTS" id="PR00455">
    <property type="entry name" value="HTHTETR"/>
</dbReference>
<keyword evidence="3" id="KW-0804">Transcription</keyword>
<dbReference type="InterPro" id="IPR049397">
    <property type="entry name" value="EthR_C"/>
</dbReference>
<evidence type="ECO:0000259" key="6">
    <source>
        <dbReference type="PROSITE" id="PS50977"/>
    </source>
</evidence>
<dbReference type="Gene3D" id="1.10.10.60">
    <property type="entry name" value="Homeodomain-like"/>
    <property type="match status" value="1"/>
</dbReference>
<evidence type="ECO:0000313" key="8">
    <source>
        <dbReference type="Proteomes" id="UP001501414"/>
    </source>
</evidence>
<sequence>MGMTDSGAARTDGPADDLPPLADTSGIRAPSTRRGARTRAALVTAARTVFERDGYLAARLSDITAEARCSIGTFYTYFAGKEEIFAAVLEAAQDDMLHPGMPHVADDDDPAAVIEASNRAYLVAFRRNAKLMALMHQVAAVDPAFRELRRRRGRAFAERNARRIAELQQRGQADPGIDPLQASYALSGMVSRMAMDQLVGEGADLEELVTVLTRLWINGLRLTDSSGRPAR</sequence>
<dbReference type="PROSITE" id="PS50977">
    <property type="entry name" value="HTH_TETR_2"/>
    <property type="match status" value="1"/>
</dbReference>
<keyword evidence="8" id="KW-1185">Reference proteome</keyword>
<evidence type="ECO:0000313" key="7">
    <source>
        <dbReference type="EMBL" id="GAA1380563.1"/>
    </source>
</evidence>
<evidence type="ECO:0000256" key="4">
    <source>
        <dbReference type="PROSITE-ProRule" id="PRU00335"/>
    </source>
</evidence>
<evidence type="ECO:0000256" key="3">
    <source>
        <dbReference type="ARBA" id="ARBA00023163"/>
    </source>
</evidence>
<evidence type="ECO:0000256" key="2">
    <source>
        <dbReference type="ARBA" id="ARBA00023125"/>
    </source>
</evidence>
<feature type="region of interest" description="Disordered" evidence="5">
    <location>
        <begin position="1"/>
        <end position="33"/>
    </location>
</feature>
<dbReference type="Pfam" id="PF00440">
    <property type="entry name" value="TetR_N"/>
    <property type="match status" value="1"/>
</dbReference>
<dbReference type="Gene3D" id="1.10.357.10">
    <property type="entry name" value="Tetracycline Repressor, domain 2"/>
    <property type="match status" value="1"/>
</dbReference>
<keyword evidence="2 4" id="KW-0238">DNA-binding</keyword>
<dbReference type="InterPro" id="IPR001647">
    <property type="entry name" value="HTH_TetR"/>
</dbReference>
<dbReference type="InterPro" id="IPR036271">
    <property type="entry name" value="Tet_transcr_reg_TetR-rel_C_sf"/>
</dbReference>
<dbReference type="InterPro" id="IPR009057">
    <property type="entry name" value="Homeodomain-like_sf"/>
</dbReference>
<dbReference type="PANTHER" id="PTHR30055:SF234">
    <property type="entry name" value="HTH-TYPE TRANSCRIPTIONAL REGULATOR BETI"/>
    <property type="match status" value="1"/>
</dbReference>
<proteinExistence type="predicted"/>
<dbReference type="InterPro" id="IPR050109">
    <property type="entry name" value="HTH-type_TetR-like_transc_reg"/>
</dbReference>
<gene>
    <name evidence="7" type="ORF">GCM10009613_05130</name>
</gene>
<protein>
    <submittedName>
        <fullName evidence="7">TetR/AcrR family transcriptional regulator</fullName>
    </submittedName>
</protein>
<evidence type="ECO:0000256" key="5">
    <source>
        <dbReference type="SAM" id="MobiDB-lite"/>
    </source>
</evidence>
<keyword evidence="1" id="KW-0805">Transcription regulation</keyword>
<feature type="DNA-binding region" description="H-T-H motif" evidence="4">
    <location>
        <begin position="59"/>
        <end position="78"/>
    </location>
</feature>
<dbReference type="SUPFAM" id="SSF46689">
    <property type="entry name" value="Homeodomain-like"/>
    <property type="match status" value="1"/>
</dbReference>
<dbReference type="PANTHER" id="PTHR30055">
    <property type="entry name" value="HTH-TYPE TRANSCRIPTIONAL REGULATOR RUTR"/>
    <property type="match status" value="1"/>
</dbReference>
<evidence type="ECO:0000256" key="1">
    <source>
        <dbReference type="ARBA" id="ARBA00023015"/>
    </source>
</evidence>
<accession>A0ABP4I7P6</accession>
<name>A0ABP4I7P6_9PSEU</name>
<dbReference type="Proteomes" id="UP001501414">
    <property type="component" value="Unassembled WGS sequence"/>
</dbReference>
<dbReference type="Pfam" id="PF21313">
    <property type="entry name" value="EthR_C"/>
    <property type="match status" value="1"/>
</dbReference>
<feature type="compositionally biased region" description="Low complexity" evidence="5">
    <location>
        <begin position="16"/>
        <end position="33"/>
    </location>
</feature>
<dbReference type="SUPFAM" id="SSF48498">
    <property type="entry name" value="Tetracyclin repressor-like, C-terminal domain"/>
    <property type="match status" value="1"/>
</dbReference>